<dbReference type="Pfam" id="PF19909">
    <property type="entry name" value="DUF6382"/>
    <property type="match status" value="1"/>
</dbReference>
<dbReference type="Gene3D" id="2.60.200.20">
    <property type="match status" value="1"/>
</dbReference>
<dbReference type="InterPro" id="IPR008984">
    <property type="entry name" value="SMAD_FHA_dom_sf"/>
</dbReference>
<organism evidence="3">
    <name type="scientific">Clostridium paraputrificum</name>
    <dbReference type="NCBI Taxonomy" id="29363"/>
    <lineage>
        <taxon>Bacteria</taxon>
        <taxon>Bacillati</taxon>
        <taxon>Bacillota</taxon>
        <taxon>Clostridia</taxon>
        <taxon>Eubacteriales</taxon>
        <taxon>Clostridiaceae</taxon>
        <taxon>Clostridium</taxon>
    </lineage>
</organism>
<dbReference type="SUPFAM" id="SSF49879">
    <property type="entry name" value="SMAD/FHA domain"/>
    <property type="match status" value="1"/>
</dbReference>
<dbReference type="EMBL" id="CACRTV010000014">
    <property type="protein sequence ID" value="VYT72553.1"/>
    <property type="molecule type" value="Genomic_DNA"/>
</dbReference>
<dbReference type="Pfam" id="PF00498">
    <property type="entry name" value="FHA"/>
    <property type="match status" value="1"/>
</dbReference>
<keyword evidence="1" id="KW-0472">Membrane</keyword>
<dbReference type="CDD" id="cd00060">
    <property type="entry name" value="FHA"/>
    <property type="match status" value="1"/>
</dbReference>
<feature type="transmembrane region" description="Helical" evidence="1">
    <location>
        <begin position="211"/>
        <end position="231"/>
    </location>
</feature>
<keyword evidence="1" id="KW-1133">Transmembrane helix</keyword>
<dbReference type="InterPro" id="IPR000253">
    <property type="entry name" value="FHA_dom"/>
</dbReference>
<dbReference type="InterPro" id="IPR050923">
    <property type="entry name" value="Cell_Proc_Reg/RNA_Proc"/>
</dbReference>
<gene>
    <name evidence="3" type="ORF">CPLFYP93_00449</name>
</gene>
<dbReference type="RefSeq" id="WP_156558879.1">
    <property type="nucleotide sequence ID" value="NZ_CACRTV010000014.1"/>
</dbReference>
<proteinExistence type="predicted"/>
<accession>A0A6N2Z250</accession>
<reference evidence="3" key="1">
    <citation type="submission" date="2019-11" db="EMBL/GenBank/DDBJ databases">
        <authorList>
            <person name="Feng L."/>
        </authorList>
    </citation>
    <scope>NUCLEOTIDE SEQUENCE</scope>
    <source>
        <strain evidence="3">CParaputrificumLFYP93</strain>
    </source>
</reference>
<feature type="domain" description="FHA" evidence="2">
    <location>
        <begin position="385"/>
        <end position="435"/>
    </location>
</feature>
<evidence type="ECO:0000256" key="1">
    <source>
        <dbReference type="SAM" id="Phobius"/>
    </source>
</evidence>
<evidence type="ECO:0000313" key="3">
    <source>
        <dbReference type="EMBL" id="VYT72553.1"/>
    </source>
</evidence>
<sequence length="460" mass="52842">MNGFVDTENLIRKTIDFNSINKKEVISIKELSRNQILLNIDVDNINNPKEIIYYISGLMSVKKYVSTNKDLSTKGFVRILLKICKNYLQCEVEKNIDEKRLYLFEDYIYIEPLNESIRFMYLPSNIGTTARPIDKLRLTLLKLVDAYGDRNLMSSVTAKKIKGELTNKFVDVYTLVENLNKIINSIQEKPISEKIEKNKAVNSGSGCKIDYVLAGTFLLIATQILTGVLSVSLYKMSWDNPNLMLLSIVIIILIDLVVSFIIINFLILPTIKNKNEKKPINIEEDGYSYNKNYHHLNTSKILSDDINIQEFSGSSFLNESEEAEYDWSISSSDETTYLEQVSVIGGEFDETTLLNQLNNRDEIVAFLISDEENKNEKITINKDEYIIGRLKQKVDYPIQNGTVGKIHAKINYIEKEFYITDLESKNGTYLNGERLNSLEKYKLKDGDNVTFSNAPYIFKR</sequence>
<dbReference type="AlphaFoldDB" id="A0A6N2Z250"/>
<dbReference type="InterPro" id="IPR045962">
    <property type="entry name" value="DUF6382"/>
</dbReference>
<dbReference type="SMART" id="SM00240">
    <property type="entry name" value="FHA"/>
    <property type="match status" value="1"/>
</dbReference>
<keyword evidence="1" id="KW-0812">Transmembrane</keyword>
<evidence type="ECO:0000259" key="2">
    <source>
        <dbReference type="PROSITE" id="PS50006"/>
    </source>
</evidence>
<protein>
    <submittedName>
        <fullName evidence="3">FHA domain protein</fullName>
    </submittedName>
</protein>
<dbReference type="PROSITE" id="PS50006">
    <property type="entry name" value="FHA_DOMAIN"/>
    <property type="match status" value="1"/>
</dbReference>
<name>A0A6N2Z250_9CLOT</name>
<dbReference type="PANTHER" id="PTHR23308">
    <property type="entry name" value="NUCLEAR INHIBITOR OF PROTEIN PHOSPHATASE-1"/>
    <property type="match status" value="1"/>
</dbReference>
<feature type="transmembrane region" description="Helical" evidence="1">
    <location>
        <begin position="243"/>
        <end position="268"/>
    </location>
</feature>